<dbReference type="EMBL" id="JAUIQD010000009">
    <property type="protein sequence ID" value="KAK3339982.1"/>
    <property type="molecule type" value="Genomic_DNA"/>
</dbReference>
<evidence type="ECO:0000256" key="1">
    <source>
        <dbReference type="SAM" id="MobiDB-lite"/>
    </source>
</evidence>
<dbReference type="Gene3D" id="1.25.40.20">
    <property type="entry name" value="Ankyrin repeat-containing domain"/>
    <property type="match status" value="1"/>
</dbReference>
<evidence type="ECO:0008006" key="4">
    <source>
        <dbReference type="Google" id="ProtNLM"/>
    </source>
</evidence>
<sequence>MGYVEDTAKRLLRDIKDSRQTIFQRSTPIVFIGYGFGGIVIQKAIGLAFQENGPKASGEVANDKSAEQEVKEGSGKMVGGKEKEVDPNPFPVGDIQQVLFLDTPFPKNDDFPDNTNIRMCQVLAEIDGREKGSKLVDKVWAGYQSEVKPVSKDVATSWLYSQARAKNDDGELIKAQPFPASHKYLIDFISVSVFKHRRLGRIPEQQDYVYQSIRSNMRSTLLFKAVQSQNIACAKAILEAKPLDILRDWNGRTPLHVACSMRPPKDVMVTKLVNERPNDTVAPDLIGARPLHYAVEMAWFAEPPAGNERSKHSSVIKYLMRNMQRADFDIKDELGRSPWDCLCNPKARCRYSCVPCAATWIRELRKNLELISGPAIDQDVDEQMKLEPPKAGSPQYLASFAAEGTVGEFYHSGRGKTEQRKVERINLNTASVYEIIYDDVLRSSTSLDRVKTRMEIFDIGGFTFRPTMSSGYPTSSYLWESAIGLWMTSDTTASRYTTATSIREQRSMSFRGFSDLLGRDPNFVTWANLPPINQLGKENTIALFVRMPSLFLVQA</sequence>
<dbReference type="SMART" id="SM00248">
    <property type="entry name" value="ANK"/>
    <property type="match status" value="3"/>
</dbReference>
<protein>
    <recommendedName>
        <fullName evidence="4">Ankyrin repeat protein</fullName>
    </recommendedName>
</protein>
<feature type="region of interest" description="Disordered" evidence="1">
    <location>
        <begin position="56"/>
        <end position="86"/>
    </location>
</feature>
<name>A0AAJ0H5H5_9PEZI</name>
<comment type="caution">
    <text evidence="2">The sequence shown here is derived from an EMBL/GenBank/DDBJ whole genome shotgun (WGS) entry which is preliminary data.</text>
</comment>
<reference evidence="2" key="1">
    <citation type="journal article" date="2023" name="Mol. Phylogenet. Evol.">
        <title>Genome-scale phylogeny and comparative genomics of the fungal order Sordariales.</title>
        <authorList>
            <person name="Hensen N."/>
            <person name="Bonometti L."/>
            <person name="Westerberg I."/>
            <person name="Brannstrom I.O."/>
            <person name="Guillou S."/>
            <person name="Cros-Aarteil S."/>
            <person name="Calhoun S."/>
            <person name="Haridas S."/>
            <person name="Kuo A."/>
            <person name="Mondo S."/>
            <person name="Pangilinan J."/>
            <person name="Riley R."/>
            <person name="LaButti K."/>
            <person name="Andreopoulos B."/>
            <person name="Lipzen A."/>
            <person name="Chen C."/>
            <person name="Yan M."/>
            <person name="Daum C."/>
            <person name="Ng V."/>
            <person name="Clum A."/>
            <person name="Steindorff A."/>
            <person name="Ohm R.A."/>
            <person name="Martin F."/>
            <person name="Silar P."/>
            <person name="Natvig D.O."/>
            <person name="Lalanne C."/>
            <person name="Gautier V."/>
            <person name="Ament-Velasquez S.L."/>
            <person name="Kruys A."/>
            <person name="Hutchinson M.I."/>
            <person name="Powell A.J."/>
            <person name="Barry K."/>
            <person name="Miller A.N."/>
            <person name="Grigoriev I.V."/>
            <person name="Debuchy R."/>
            <person name="Gladieux P."/>
            <person name="Hiltunen Thoren M."/>
            <person name="Johannesson H."/>
        </authorList>
    </citation>
    <scope>NUCLEOTIDE SEQUENCE</scope>
    <source>
        <strain evidence="2">CBS 955.72</strain>
    </source>
</reference>
<keyword evidence="3" id="KW-1185">Reference proteome</keyword>
<organism evidence="2 3">
    <name type="scientific">Lasiosphaeria hispida</name>
    <dbReference type="NCBI Taxonomy" id="260671"/>
    <lineage>
        <taxon>Eukaryota</taxon>
        <taxon>Fungi</taxon>
        <taxon>Dikarya</taxon>
        <taxon>Ascomycota</taxon>
        <taxon>Pezizomycotina</taxon>
        <taxon>Sordariomycetes</taxon>
        <taxon>Sordariomycetidae</taxon>
        <taxon>Sordariales</taxon>
        <taxon>Lasiosphaeriaceae</taxon>
        <taxon>Lasiosphaeria</taxon>
    </lineage>
</organism>
<gene>
    <name evidence="2" type="ORF">B0T25DRAFT_366400</name>
</gene>
<dbReference type="SUPFAM" id="SSF48403">
    <property type="entry name" value="Ankyrin repeat"/>
    <property type="match status" value="1"/>
</dbReference>
<evidence type="ECO:0000313" key="2">
    <source>
        <dbReference type="EMBL" id="KAK3339982.1"/>
    </source>
</evidence>
<reference evidence="2" key="2">
    <citation type="submission" date="2023-06" db="EMBL/GenBank/DDBJ databases">
        <authorList>
            <consortium name="Lawrence Berkeley National Laboratory"/>
            <person name="Haridas S."/>
            <person name="Hensen N."/>
            <person name="Bonometti L."/>
            <person name="Westerberg I."/>
            <person name="Brannstrom I.O."/>
            <person name="Guillou S."/>
            <person name="Cros-Aarteil S."/>
            <person name="Calhoun S."/>
            <person name="Kuo A."/>
            <person name="Mondo S."/>
            <person name="Pangilinan J."/>
            <person name="Riley R."/>
            <person name="Labutti K."/>
            <person name="Andreopoulos B."/>
            <person name="Lipzen A."/>
            <person name="Chen C."/>
            <person name="Yanf M."/>
            <person name="Daum C."/>
            <person name="Ng V."/>
            <person name="Clum A."/>
            <person name="Steindorff A."/>
            <person name="Ohm R."/>
            <person name="Martin F."/>
            <person name="Silar P."/>
            <person name="Natvig D."/>
            <person name="Lalanne C."/>
            <person name="Gautier V."/>
            <person name="Ament-Velasquez S.L."/>
            <person name="Kruys A."/>
            <person name="Hutchinson M.I."/>
            <person name="Powell A.J."/>
            <person name="Barry K."/>
            <person name="Miller A.N."/>
            <person name="Grigoriev I.V."/>
            <person name="Debuchy R."/>
            <person name="Gladieux P."/>
            <person name="Thoren M.H."/>
            <person name="Johannesson H."/>
        </authorList>
    </citation>
    <scope>NUCLEOTIDE SEQUENCE</scope>
    <source>
        <strain evidence="2">CBS 955.72</strain>
    </source>
</reference>
<accession>A0AAJ0H5H5</accession>
<dbReference type="AlphaFoldDB" id="A0AAJ0H5H5"/>
<dbReference type="Proteomes" id="UP001275084">
    <property type="component" value="Unassembled WGS sequence"/>
</dbReference>
<dbReference type="InterPro" id="IPR002110">
    <property type="entry name" value="Ankyrin_rpt"/>
</dbReference>
<dbReference type="Pfam" id="PF12796">
    <property type="entry name" value="Ank_2"/>
    <property type="match status" value="1"/>
</dbReference>
<dbReference type="InterPro" id="IPR036770">
    <property type="entry name" value="Ankyrin_rpt-contain_sf"/>
</dbReference>
<evidence type="ECO:0000313" key="3">
    <source>
        <dbReference type="Proteomes" id="UP001275084"/>
    </source>
</evidence>
<proteinExistence type="predicted"/>
<feature type="compositionally biased region" description="Basic and acidic residues" evidence="1">
    <location>
        <begin position="61"/>
        <end position="86"/>
    </location>
</feature>